<sequence length="107" mass="11779">MPNQPAIPANNQIYWDSATLSRLQISADPAITPAMYAKITEAVEKVDPNSNRDDKEESAKYEAEVCRVINAVLQSGKTQGGQVTRTKEFGTGRFAASKRLAILWEPL</sequence>
<protein>
    <submittedName>
        <fullName evidence="1">Uncharacterized protein</fullName>
    </submittedName>
</protein>
<organism evidence="1 2">
    <name type="scientific">Pyrenophora tritici-repentis</name>
    <dbReference type="NCBI Taxonomy" id="45151"/>
    <lineage>
        <taxon>Eukaryota</taxon>
        <taxon>Fungi</taxon>
        <taxon>Dikarya</taxon>
        <taxon>Ascomycota</taxon>
        <taxon>Pezizomycotina</taxon>
        <taxon>Dothideomycetes</taxon>
        <taxon>Pleosporomycetidae</taxon>
        <taxon>Pleosporales</taxon>
        <taxon>Pleosporineae</taxon>
        <taxon>Pleosporaceae</taxon>
        <taxon>Pyrenophora</taxon>
    </lineage>
</organism>
<dbReference type="Proteomes" id="UP000249757">
    <property type="component" value="Unassembled WGS sequence"/>
</dbReference>
<gene>
    <name evidence="1" type="ORF">Ptr86124_002132</name>
</gene>
<accession>A0A2W1FC85</accession>
<dbReference type="AlphaFoldDB" id="A0A2W1FC85"/>
<reference evidence="2" key="1">
    <citation type="journal article" date="2022" name="Microb. Genom.">
        <title>A global pangenome for the wheat fungal pathogen Pyrenophora tritici-repentis and prediction of effector protein structural homology.</title>
        <authorList>
            <person name="Moolhuijzen P.M."/>
            <person name="See P.T."/>
            <person name="Shi G."/>
            <person name="Powell H.R."/>
            <person name="Cockram J."/>
            <person name="Jorgensen L.N."/>
            <person name="Benslimane H."/>
            <person name="Strelkov S.E."/>
            <person name="Turner J."/>
            <person name="Liu Z."/>
            <person name="Moffat C.S."/>
        </authorList>
    </citation>
    <scope>NUCLEOTIDE SEQUENCE [LARGE SCALE GENOMIC DNA]</scope>
</reference>
<name>A0A2W1FC85_9PLEO</name>
<keyword evidence="2" id="KW-1185">Reference proteome</keyword>
<proteinExistence type="predicted"/>
<evidence type="ECO:0000313" key="2">
    <source>
        <dbReference type="Proteomes" id="UP000249757"/>
    </source>
</evidence>
<evidence type="ECO:0000313" key="1">
    <source>
        <dbReference type="EMBL" id="KAI1519004.1"/>
    </source>
</evidence>
<dbReference type="EMBL" id="NRDI02000002">
    <property type="protein sequence ID" value="KAI1519004.1"/>
    <property type="molecule type" value="Genomic_DNA"/>
</dbReference>
<comment type="caution">
    <text evidence="1">The sequence shown here is derived from an EMBL/GenBank/DDBJ whole genome shotgun (WGS) entry which is preliminary data.</text>
</comment>